<dbReference type="STRING" id="766136.BHF68_01650"/>
<dbReference type="AlphaFoldDB" id="A0A1E5G5M6"/>
<feature type="transmembrane region" description="Helical" evidence="1">
    <location>
        <begin position="12"/>
        <end position="30"/>
    </location>
</feature>
<gene>
    <name evidence="2" type="ORF">BHF68_01650</name>
</gene>
<dbReference type="EMBL" id="MIJE01000001">
    <property type="protein sequence ID" value="OEF98409.1"/>
    <property type="molecule type" value="Genomic_DNA"/>
</dbReference>
<keyword evidence="1" id="KW-0472">Membrane</keyword>
<evidence type="ECO:0000313" key="2">
    <source>
        <dbReference type="EMBL" id="OEF98409.1"/>
    </source>
</evidence>
<reference evidence="2 3" key="1">
    <citation type="submission" date="2016-09" db="EMBL/GenBank/DDBJ databases">
        <title>Draft genome sequence for the type strain of Desulfuribacillus alkaliarsenatis AHT28, an obligately anaerobic, sulfidogenic bacterium isolated from Russian soda lake sediments.</title>
        <authorList>
            <person name="Abin C.A."/>
            <person name="Hollibaugh J.T."/>
        </authorList>
    </citation>
    <scope>NUCLEOTIDE SEQUENCE [LARGE SCALE GENOMIC DNA]</scope>
    <source>
        <strain evidence="2 3">AHT28</strain>
    </source>
</reference>
<dbReference type="OrthoDB" id="2588291at2"/>
<keyword evidence="1" id="KW-1133">Transmembrane helix</keyword>
<evidence type="ECO:0000313" key="3">
    <source>
        <dbReference type="Proteomes" id="UP000094296"/>
    </source>
</evidence>
<keyword evidence="1" id="KW-0812">Transmembrane</keyword>
<organism evidence="2 3">
    <name type="scientific">Desulfuribacillus alkaliarsenatis</name>
    <dbReference type="NCBI Taxonomy" id="766136"/>
    <lineage>
        <taxon>Bacteria</taxon>
        <taxon>Bacillati</taxon>
        <taxon>Bacillota</taxon>
        <taxon>Desulfuribacillia</taxon>
        <taxon>Desulfuribacillales</taxon>
        <taxon>Desulfuribacillaceae</taxon>
        <taxon>Desulfuribacillus</taxon>
    </lineage>
</organism>
<dbReference type="Proteomes" id="UP000094296">
    <property type="component" value="Unassembled WGS sequence"/>
</dbReference>
<dbReference type="RefSeq" id="WP_069641901.1">
    <property type="nucleotide sequence ID" value="NZ_MIJE01000001.1"/>
</dbReference>
<comment type="caution">
    <text evidence="2">The sequence shown here is derived from an EMBL/GenBank/DDBJ whole genome shotgun (WGS) entry which is preliminary data.</text>
</comment>
<evidence type="ECO:0000256" key="1">
    <source>
        <dbReference type="SAM" id="Phobius"/>
    </source>
</evidence>
<accession>A0A1E5G5M6</accession>
<name>A0A1E5G5M6_9FIRM</name>
<proteinExistence type="predicted"/>
<protein>
    <submittedName>
        <fullName evidence="2">Uncharacterized protein</fullName>
    </submittedName>
</protein>
<sequence>MLVNNQQGKVLPIILAFIIIAQLMGGFLLSQVVDKQKLVSYEEAYIYSNYITTAGLNSVINEVYNNPEIASFQSTLYHSLNELLYYENSIYTGMFTIDLIPQSDELVEIKVKSKVHVPNIEFDVNNVVVALVELNTGKIIKKEWFE</sequence>
<keyword evidence="3" id="KW-1185">Reference proteome</keyword>